<reference evidence="3 4" key="1">
    <citation type="journal article" date="2018" name="Cell">
        <title>The Chara Genome: Secondary Complexity and Implications for Plant Terrestrialization.</title>
        <authorList>
            <person name="Nishiyama T."/>
            <person name="Sakayama H."/>
            <person name="Vries J.D."/>
            <person name="Buschmann H."/>
            <person name="Saint-Marcoux D."/>
            <person name="Ullrich K.K."/>
            <person name="Haas F.B."/>
            <person name="Vanderstraeten L."/>
            <person name="Becker D."/>
            <person name="Lang D."/>
            <person name="Vosolsobe S."/>
            <person name="Rombauts S."/>
            <person name="Wilhelmsson P.K.I."/>
            <person name="Janitza P."/>
            <person name="Kern R."/>
            <person name="Heyl A."/>
            <person name="Rumpler F."/>
            <person name="Villalobos L.I.A.C."/>
            <person name="Clay J.M."/>
            <person name="Skokan R."/>
            <person name="Toyoda A."/>
            <person name="Suzuki Y."/>
            <person name="Kagoshima H."/>
            <person name="Schijlen E."/>
            <person name="Tajeshwar N."/>
            <person name="Catarino B."/>
            <person name="Hetherington A.J."/>
            <person name="Saltykova A."/>
            <person name="Bonnot C."/>
            <person name="Breuninger H."/>
            <person name="Symeonidi A."/>
            <person name="Radhakrishnan G.V."/>
            <person name="Van Nieuwerburgh F."/>
            <person name="Deforce D."/>
            <person name="Chang C."/>
            <person name="Karol K.G."/>
            <person name="Hedrich R."/>
            <person name="Ulvskov P."/>
            <person name="Glockner G."/>
            <person name="Delwiche C.F."/>
            <person name="Petrasek J."/>
            <person name="Van de Peer Y."/>
            <person name="Friml J."/>
            <person name="Beilby M."/>
            <person name="Dolan L."/>
            <person name="Kohara Y."/>
            <person name="Sugano S."/>
            <person name="Fujiyama A."/>
            <person name="Delaux P.-M."/>
            <person name="Quint M."/>
            <person name="TheiBen G."/>
            <person name="Hagemann M."/>
            <person name="Harholt J."/>
            <person name="Dunand C."/>
            <person name="Zachgo S."/>
            <person name="Langdale J."/>
            <person name="Maumus F."/>
            <person name="Straeten D.V.D."/>
            <person name="Gould S.B."/>
            <person name="Rensing S.A."/>
        </authorList>
    </citation>
    <scope>NUCLEOTIDE SEQUENCE [LARGE SCALE GENOMIC DNA]</scope>
    <source>
        <strain evidence="3 4">S276</strain>
    </source>
</reference>
<keyword evidence="4" id="KW-1185">Reference proteome</keyword>
<evidence type="ECO:0000256" key="2">
    <source>
        <dbReference type="SAM" id="Phobius"/>
    </source>
</evidence>
<dbReference type="STRING" id="69332.A0A388KAW2"/>
<sequence>MGDNQGMIGKPGRKAGYGGGSAAGVMGKGTGPARGRADVHMNYRSQGCSGLFNCAMLCLPSSWAGRWIRRRYWSYMSDSELDFEEFGEQPAWFTGTARREIEVGPRTDYRPPSRGGKLICSCYKLLLDMSNVADWAAVTIFAAMLAAYGVAAAGSKTLFWLSFVALLQGLLSILMTAAKRSKTGADRGAEVPCSYWLSNPPREGIAAQLNSRFPMLLVNDAQELVNHVGKGVVGVVLLTVGQDEITKLGLGDVEKSLGRKDLLSKLLYVGAACLILQLATAFMGMLMHFVKEHNPGLKAWMSHFVRHSTMPGAMTHDSELCGLPAHWFIGLNDVKLALAWALHRRHQFRLRRTHFGVFTYRVSSVQADLGAEMEVSDEVVARYTAMSLRALQGASTYEAGRKEILENNGFELILYALRPDSDGEVRVQAARVIDSFFLNLARQAFAEGKVNAWESPAFPVLGRKAGSRPLFQWHAPGASGNRTAQLMKVSPNFLDDEMENLSAYYLRAGAVFLVDIVQSKQTTVEQKEIAAKALLALVVAASTSVSNAYGTKPKHRVLSTLPRWMRTTPVDELEVPGFAGGARSRGPPMGASDAPERRPSLPGTPQRSPSTAVGEKVPLIEPPAPAKPAASGGGSGGGAGSPGSGSGGTKGKPSPAAGAVPAGAERGGAASGSAGGLAAPPTKPAGPGASPGAPGGGAAPSPPGRGSVSPPGVPQSDAPRQRSLLGSPSGRPAEAPADPPAARRRGSGGGDIESGKPVQQPPPLVRRPSLAERLEEFVGTVFDIRQQPAAAAGPTRVDHHAVQSRRAYKETWPWLAIVSGVTEEVFAAYGEPKEENQGLDYKREIMREGFRVSSIKALMNAAELHGNSVECRMLALSVLNELCADEICRGIFLDKLKGMNMMIRMVDPLPDSIFKVIRVVDNYNYEREINALKLRTTPVSVRMATVFLCLNADEESKIITKHKMDTMERFAFIMIGLSQDFLSSMPSAGMLFRVIDALHDSTMLARRLPRALLSRFHDWQSNPLYDLLQQLQAVTAHMNFARILHNLVQNFSSDFQRGFRLSPAEQRKREMRYREELDMYERMWVRLRLGRRKLIRLILWFSSNFPHFLSKEANLDLIFRFAEHDTADTDGPMPPGGGSAVNQPDASVMQRYLNDSFNLWKEDLHEGKYHRDDHRIRREMSAELWTAWRKLYALQSHTPTTFEEYLNEPMLFGPAIFLASSEDRDRTRSSCVMDCLYVLIDSLVLNLIDMECADSLATIPQSRDVVVSRVTAAGEADVEGHDAWRGGWSFMMDVADDGKLASILLLNEDKDDFMRGAYARKDIQRKTATTLVKICQLHDNLRNRVAMSYNLRFNVEALRGLNLSETEDLAAQIVSSKSTTS</sequence>
<keyword evidence="2" id="KW-0812">Transmembrane</keyword>
<feature type="transmembrane region" description="Helical" evidence="2">
    <location>
        <begin position="266"/>
        <end position="290"/>
    </location>
</feature>
<name>A0A388KAW2_CHABU</name>
<keyword evidence="2" id="KW-0472">Membrane</keyword>
<feature type="compositionally biased region" description="Gly residues" evidence="1">
    <location>
        <begin position="631"/>
        <end position="650"/>
    </location>
</feature>
<evidence type="ECO:0000313" key="3">
    <source>
        <dbReference type="EMBL" id="GBG67204.1"/>
    </source>
</evidence>
<keyword evidence="2" id="KW-1133">Transmembrane helix</keyword>
<protein>
    <submittedName>
        <fullName evidence="3">Uncharacterized protein</fullName>
    </submittedName>
</protein>
<dbReference type="EMBL" id="BFEA01000084">
    <property type="protein sequence ID" value="GBG67204.1"/>
    <property type="molecule type" value="Genomic_DNA"/>
</dbReference>
<evidence type="ECO:0000313" key="4">
    <source>
        <dbReference type="Proteomes" id="UP000265515"/>
    </source>
</evidence>
<proteinExistence type="predicted"/>
<feature type="transmembrane region" description="Helical" evidence="2">
    <location>
        <begin position="132"/>
        <end position="151"/>
    </location>
</feature>
<feature type="compositionally biased region" description="Low complexity" evidence="1">
    <location>
        <begin position="676"/>
        <end position="692"/>
    </location>
</feature>
<feature type="compositionally biased region" description="Gly residues" evidence="1">
    <location>
        <begin position="665"/>
        <end position="675"/>
    </location>
</feature>
<feature type="compositionally biased region" description="Low complexity" evidence="1">
    <location>
        <begin position="651"/>
        <end position="664"/>
    </location>
</feature>
<dbReference type="Proteomes" id="UP000265515">
    <property type="component" value="Unassembled WGS sequence"/>
</dbReference>
<gene>
    <name evidence="3" type="ORF">CBR_g84867</name>
</gene>
<comment type="caution">
    <text evidence="3">The sequence shown here is derived from an EMBL/GenBank/DDBJ whole genome shotgun (WGS) entry which is preliminary data.</text>
</comment>
<organism evidence="3 4">
    <name type="scientific">Chara braunii</name>
    <name type="common">Braun's stonewort</name>
    <dbReference type="NCBI Taxonomy" id="69332"/>
    <lineage>
        <taxon>Eukaryota</taxon>
        <taxon>Viridiplantae</taxon>
        <taxon>Streptophyta</taxon>
        <taxon>Charophyceae</taxon>
        <taxon>Charales</taxon>
        <taxon>Characeae</taxon>
        <taxon>Chara</taxon>
    </lineage>
</organism>
<accession>A0A388KAW2</accession>
<dbReference type="Gramene" id="GBG67204">
    <property type="protein sequence ID" value="GBG67204"/>
    <property type="gene ID" value="CBR_g84867"/>
</dbReference>
<evidence type="ECO:0000256" key="1">
    <source>
        <dbReference type="SAM" id="MobiDB-lite"/>
    </source>
</evidence>
<feature type="region of interest" description="Disordered" evidence="1">
    <location>
        <begin position="575"/>
        <end position="766"/>
    </location>
</feature>
<feature type="transmembrane region" description="Helical" evidence="2">
    <location>
        <begin position="157"/>
        <end position="178"/>
    </location>
</feature>